<keyword evidence="2" id="KW-0812">Transmembrane</keyword>
<feature type="compositionally biased region" description="Basic and acidic residues" evidence="1">
    <location>
        <begin position="239"/>
        <end position="248"/>
    </location>
</feature>
<keyword evidence="2" id="KW-0472">Membrane</keyword>
<reference evidence="5" key="1">
    <citation type="journal article" date="2019" name="bioRxiv">
        <title>Genome diversification in globally distributed novel marine Proteobacteria is linked to environmental adaptation.</title>
        <authorList>
            <person name="Zhou Z."/>
            <person name="Tran P.Q."/>
            <person name="Kieft K."/>
            <person name="Anantharaman K."/>
        </authorList>
    </citation>
    <scope>NUCLEOTIDE SEQUENCE [LARGE SCALE GENOMIC DNA]</scope>
</reference>
<sequence>MEVLSLLRVIAGLVLVLFLPGYTLIQAMFPRRGELDEEFDTLYRVTLGMAMSICVVILIGFVIGNPSLGNAPDWEGISDGDKGYFQTFFVTALLLLTTFLFFIIGWYRGAYPWMANIHPSLARVPPGLRIESELAVAGKYIPAELLELQGLKHDRDNVKKKMKDAELRKRIGSSMMKKYYDRKEKTLLADLADIDSRMAELDETLNRPGEGEGLSGDVTQDEPVSILAVPDVESDTEESDTKESDTEE</sequence>
<protein>
    <submittedName>
        <fullName evidence="4">DUF1616 domain-containing protein</fullName>
    </submittedName>
</protein>
<feature type="transmembrane region" description="Helical" evidence="2">
    <location>
        <begin position="41"/>
        <end position="63"/>
    </location>
</feature>
<dbReference type="InterPro" id="IPR011674">
    <property type="entry name" value="DUF1616"/>
</dbReference>
<evidence type="ECO:0000256" key="2">
    <source>
        <dbReference type="SAM" id="Phobius"/>
    </source>
</evidence>
<feature type="domain" description="DUF1616" evidence="3">
    <location>
        <begin position="5"/>
        <end position="63"/>
    </location>
</feature>
<feature type="transmembrane region" description="Helical" evidence="2">
    <location>
        <begin position="6"/>
        <end position="29"/>
    </location>
</feature>
<evidence type="ECO:0000259" key="3">
    <source>
        <dbReference type="Pfam" id="PF07760"/>
    </source>
</evidence>
<proteinExistence type="predicted"/>
<organism evidence="4 5">
    <name type="scientific">Marine Group III euryarchaeote</name>
    <dbReference type="NCBI Taxonomy" id="2173149"/>
    <lineage>
        <taxon>Archaea</taxon>
        <taxon>Methanobacteriati</taxon>
        <taxon>Thermoplasmatota</taxon>
        <taxon>Thermoplasmata</taxon>
        <taxon>Candidatus Thermoprofundales</taxon>
    </lineage>
</organism>
<accession>A0A7J4GQZ4</accession>
<comment type="caution">
    <text evidence="4">The sequence shown here is derived from an EMBL/GenBank/DDBJ whole genome shotgun (WGS) entry which is preliminary data.</text>
</comment>
<name>A0A7J4GQZ4_9ARCH</name>
<dbReference type="Pfam" id="PF07760">
    <property type="entry name" value="DUF1616"/>
    <property type="match status" value="1"/>
</dbReference>
<dbReference type="AlphaFoldDB" id="A0A7J4GQZ4"/>
<keyword evidence="2" id="KW-1133">Transmembrane helix</keyword>
<dbReference type="Proteomes" id="UP000585802">
    <property type="component" value="Unassembled WGS sequence"/>
</dbReference>
<evidence type="ECO:0000256" key="1">
    <source>
        <dbReference type="SAM" id="MobiDB-lite"/>
    </source>
</evidence>
<gene>
    <name evidence="4" type="ORF">EYQ70_01140</name>
</gene>
<feature type="region of interest" description="Disordered" evidence="1">
    <location>
        <begin position="202"/>
        <end position="248"/>
    </location>
</feature>
<feature type="transmembrane region" description="Helical" evidence="2">
    <location>
        <begin position="83"/>
        <end position="107"/>
    </location>
</feature>
<dbReference type="EMBL" id="DUCX01000018">
    <property type="protein sequence ID" value="HIF37015.1"/>
    <property type="molecule type" value="Genomic_DNA"/>
</dbReference>
<evidence type="ECO:0000313" key="5">
    <source>
        <dbReference type="Proteomes" id="UP000585802"/>
    </source>
</evidence>
<evidence type="ECO:0000313" key="4">
    <source>
        <dbReference type="EMBL" id="HIF37015.1"/>
    </source>
</evidence>